<dbReference type="InterPro" id="IPR013762">
    <property type="entry name" value="Integrase-like_cat_sf"/>
</dbReference>
<dbReference type="GO" id="GO:0003677">
    <property type="term" value="F:DNA binding"/>
    <property type="evidence" value="ECO:0007669"/>
    <property type="project" value="InterPro"/>
</dbReference>
<protein>
    <submittedName>
        <fullName evidence="3">Site-specific recombinase</fullName>
    </submittedName>
</protein>
<dbReference type="Gene3D" id="1.10.443.10">
    <property type="entry name" value="Intergrase catalytic core"/>
    <property type="match status" value="1"/>
</dbReference>
<feature type="domain" description="Tyr recombinase" evidence="2">
    <location>
        <begin position="97"/>
        <end position="174"/>
    </location>
</feature>
<name>K1RQW9_9ZZZZ</name>
<evidence type="ECO:0000256" key="1">
    <source>
        <dbReference type="ARBA" id="ARBA00023172"/>
    </source>
</evidence>
<reference evidence="3" key="1">
    <citation type="journal article" date="2013" name="Environ. Microbiol.">
        <title>Microbiota from the distal guts of lean and obese adolescents exhibit partial functional redundancy besides clear differences in community structure.</title>
        <authorList>
            <person name="Ferrer M."/>
            <person name="Ruiz A."/>
            <person name="Lanza F."/>
            <person name="Haange S.B."/>
            <person name="Oberbach A."/>
            <person name="Till H."/>
            <person name="Bargiela R."/>
            <person name="Campoy C."/>
            <person name="Segura M.T."/>
            <person name="Richter M."/>
            <person name="von Bergen M."/>
            <person name="Seifert J."/>
            <person name="Suarez A."/>
        </authorList>
    </citation>
    <scope>NUCLEOTIDE SEQUENCE</scope>
</reference>
<dbReference type="SUPFAM" id="SSF56349">
    <property type="entry name" value="DNA breaking-rejoining enzymes"/>
    <property type="match status" value="1"/>
</dbReference>
<dbReference type="AlphaFoldDB" id="K1RQW9"/>
<evidence type="ECO:0000313" key="3">
    <source>
        <dbReference type="EMBL" id="EKC47788.1"/>
    </source>
</evidence>
<accession>K1RQW9</accession>
<dbReference type="InterPro" id="IPR002104">
    <property type="entry name" value="Integrase_catalytic"/>
</dbReference>
<dbReference type="Pfam" id="PF00589">
    <property type="entry name" value="Phage_integrase"/>
    <property type="match status" value="1"/>
</dbReference>
<gene>
    <name evidence="3" type="ORF">LEA_19203</name>
</gene>
<proteinExistence type="predicted"/>
<organism evidence="3">
    <name type="scientific">human gut metagenome</name>
    <dbReference type="NCBI Taxonomy" id="408170"/>
    <lineage>
        <taxon>unclassified sequences</taxon>
        <taxon>metagenomes</taxon>
        <taxon>organismal metagenomes</taxon>
    </lineage>
</organism>
<dbReference type="GO" id="GO:0015074">
    <property type="term" value="P:DNA integration"/>
    <property type="evidence" value="ECO:0007669"/>
    <property type="project" value="InterPro"/>
</dbReference>
<keyword evidence="1" id="KW-0233">DNA recombination</keyword>
<dbReference type="InterPro" id="IPR011010">
    <property type="entry name" value="DNA_brk_join_enz"/>
</dbReference>
<dbReference type="EMBL" id="AJWY01013198">
    <property type="protein sequence ID" value="EKC47788.1"/>
    <property type="molecule type" value="Genomic_DNA"/>
</dbReference>
<sequence length="179" mass="21842">MSGIQAEFYRILAFAMWMEKETAMELKLASETEIKKYFQTIELKEASYFNDIVIAIYQLYEYLQTKEIIDRIPFRYEYYLKKEIHCHNNRSVEMEIYERILRELKNFPEIPRLILLHSMLIGLRISEVCTLKGDAYSWQGRDAWIQVYQMKMRTYKRVPIPDVLYKIMKRYLGKISYWK</sequence>
<evidence type="ECO:0000259" key="2">
    <source>
        <dbReference type="Pfam" id="PF00589"/>
    </source>
</evidence>
<dbReference type="GO" id="GO:0006310">
    <property type="term" value="P:DNA recombination"/>
    <property type="evidence" value="ECO:0007669"/>
    <property type="project" value="UniProtKB-KW"/>
</dbReference>
<comment type="caution">
    <text evidence="3">The sequence shown here is derived from an EMBL/GenBank/DDBJ whole genome shotgun (WGS) entry which is preliminary data.</text>
</comment>